<accession>A0A022WE81</accession>
<reference evidence="7" key="1">
    <citation type="submission" date="2014-02" db="EMBL/GenBank/DDBJ databases">
        <title>The Genome Sequence of Trichophyton rubrum (morphotype fischeri) CBS 288.86.</title>
        <authorList>
            <consortium name="The Broad Institute Genomics Platform"/>
            <person name="Cuomo C.A."/>
            <person name="White T.C."/>
            <person name="Graser Y."/>
            <person name="Martinez-Rossi N."/>
            <person name="Heitman J."/>
            <person name="Young S.K."/>
            <person name="Zeng Q."/>
            <person name="Gargeya S."/>
            <person name="Abouelleil A."/>
            <person name="Alvarado L."/>
            <person name="Chapman S.B."/>
            <person name="Gainer-Dewar J."/>
            <person name="Goldberg J."/>
            <person name="Griggs A."/>
            <person name="Gujja S."/>
            <person name="Hansen M."/>
            <person name="Howarth C."/>
            <person name="Imamovic A."/>
            <person name="Larimer J."/>
            <person name="Martinez D."/>
            <person name="Murphy C."/>
            <person name="Pearson M.D."/>
            <person name="Persinoti G."/>
            <person name="Poon T."/>
            <person name="Priest M."/>
            <person name="Roberts A.D."/>
            <person name="Saif S."/>
            <person name="Shea T.D."/>
            <person name="Sykes S.N."/>
            <person name="Wortman J."/>
            <person name="Nusbaum C."/>
            <person name="Birren B."/>
        </authorList>
    </citation>
    <scope>NUCLEOTIDE SEQUENCE [LARGE SCALE GENOMIC DNA]</scope>
    <source>
        <strain evidence="7">CBS 288.86</strain>
    </source>
</reference>
<name>A0A022WE81_TRIRU</name>
<feature type="compositionally biased region" description="Low complexity" evidence="6">
    <location>
        <begin position="457"/>
        <end position="472"/>
    </location>
</feature>
<feature type="region of interest" description="Disordered" evidence="6">
    <location>
        <begin position="441"/>
        <end position="498"/>
    </location>
</feature>
<dbReference type="Gene3D" id="2.130.10.10">
    <property type="entry name" value="YVTN repeat-like/Quinoprotein amine dehydrogenase"/>
    <property type="match status" value="2"/>
</dbReference>
<dbReference type="PANTHER" id="PTHR44040">
    <property type="entry name" value="RETINOBLASTOMA-BINDING PROTEIN 5"/>
    <property type="match status" value="1"/>
</dbReference>
<dbReference type="GO" id="GO:0048188">
    <property type="term" value="C:Set1C/COMPASS complex"/>
    <property type="evidence" value="ECO:0007669"/>
    <property type="project" value="InterPro"/>
</dbReference>
<dbReference type="InterPro" id="IPR019775">
    <property type="entry name" value="WD40_repeat_CS"/>
</dbReference>
<keyword evidence="2 5" id="KW-0853">WD repeat</keyword>
<evidence type="ECO:0000256" key="2">
    <source>
        <dbReference type="ARBA" id="ARBA00022574"/>
    </source>
</evidence>
<evidence type="ECO:0000256" key="5">
    <source>
        <dbReference type="PROSITE-ProRule" id="PRU00221"/>
    </source>
</evidence>
<sequence>MNLALIDPFALAQDYPDILTGTLRSGHAACLRFNRKGDFLASGRVDGTIVIFDVETNGVARKLRGHSKQIQSLSWSRDGRYLLSSSQDWKCVLWDLKDGSRIRTVRFEAPVYIAELHPFNHWLFVASLFEDQPVLVDVSSPRPIKRILPSAPLRPQPENGEEVDPAVAAKQAAQDAKHSTCVTVFTALGNHILAGTSKGWINIIETQTCKTIHSTRLCNGVIILLRLASNGRDLLANSSDRVIRTILMPDLSQLGVNLEPSNIKLDIEHKFQDVVNRLSWNHVAFSATGEFVTASTFMNHDIYVWERSHGSLVKILEGPKEELGVVEWHPNKPMVVACGLESGGIYVWSIVTPQKWSALAPDFQEVEENVEYVEREDEYDIHPAEQVHQRRLDLEDETPDVLTIEPVKGETSDDGHEMFRMPVLLDISDSESEEDIIAVGPGTMRRRSPGSGREWMNNNSGNNAAASATAGGDVYDSDGRRQAMLNGIGRAQNKGRRR</sequence>
<dbReference type="Proteomes" id="UP000023758">
    <property type="component" value="Unassembled WGS sequence"/>
</dbReference>
<dbReference type="InterPro" id="IPR036322">
    <property type="entry name" value="WD40_repeat_dom_sf"/>
</dbReference>
<dbReference type="FunFam" id="2.130.10.10:FF:000614">
    <property type="entry name" value="WD domain protein"/>
    <property type="match status" value="1"/>
</dbReference>
<dbReference type="InterPro" id="IPR037850">
    <property type="entry name" value="RBBP5/Swd1"/>
</dbReference>
<dbReference type="PROSITE" id="PS50294">
    <property type="entry name" value="WD_REPEATS_REGION"/>
    <property type="match status" value="1"/>
</dbReference>
<dbReference type="FunFam" id="2.130.10.10:FF:000649">
    <property type="entry name" value="Compass component swd1"/>
    <property type="match status" value="1"/>
</dbReference>
<protein>
    <submittedName>
        <fullName evidence="7">Uncharacterized protein</fullName>
    </submittedName>
</protein>
<dbReference type="InterPro" id="IPR015943">
    <property type="entry name" value="WD40/YVTN_repeat-like_dom_sf"/>
</dbReference>
<dbReference type="PROSITE" id="PS00678">
    <property type="entry name" value="WD_REPEATS_1"/>
    <property type="match status" value="1"/>
</dbReference>
<organism evidence="7">
    <name type="scientific">Trichophyton rubrum CBS 288.86</name>
    <dbReference type="NCBI Taxonomy" id="1215330"/>
    <lineage>
        <taxon>Eukaryota</taxon>
        <taxon>Fungi</taxon>
        <taxon>Dikarya</taxon>
        <taxon>Ascomycota</taxon>
        <taxon>Pezizomycotina</taxon>
        <taxon>Eurotiomycetes</taxon>
        <taxon>Eurotiomycetidae</taxon>
        <taxon>Onygenales</taxon>
        <taxon>Arthrodermataceae</taxon>
        <taxon>Trichophyton</taxon>
    </lineage>
</organism>
<keyword evidence="3" id="KW-0677">Repeat</keyword>
<evidence type="ECO:0000256" key="3">
    <source>
        <dbReference type="ARBA" id="ARBA00022737"/>
    </source>
</evidence>
<keyword evidence="4" id="KW-0539">Nucleus</keyword>
<comment type="subcellular location">
    <subcellularLocation>
        <location evidence="1">Nucleus</location>
    </subcellularLocation>
</comment>
<dbReference type="AlphaFoldDB" id="A0A022WE81"/>
<dbReference type="PROSITE" id="PS50082">
    <property type="entry name" value="WD_REPEATS_2"/>
    <property type="match status" value="1"/>
</dbReference>
<dbReference type="Pfam" id="PF00400">
    <property type="entry name" value="WD40"/>
    <property type="match status" value="2"/>
</dbReference>
<dbReference type="SMART" id="SM00320">
    <property type="entry name" value="WD40"/>
    <property type="match status" value="4"/>
</dbReference>
<evidence type="ECO:0000256" key="6">
    <source>
        <dbReference type="SAM" id="MobiDB-lite"/>
    </source>
</evidence>
<dbReference type="OrthoDB" id="196858at2759"/>
<dbReference type="InterPro" id="IPR001680">
    <property type="entry name" value="WD40_rpt"/>
</dbReference>
<proteinExistence type="predicted"/>
<feature type="repeat" description="WD" evidence="5">
    <location>
        <begin position="63"/>
        <end position="104"/>
    </location>
</feature>
<evidence type="ECO:0000313" key="7">
    <source>
        <dbReference type="EMBL" id="EZF56609.1"/>
    </source>
</evidence>
<gene>
    <name evidence="7" type="ORF">H103_00972</name>
</gene>
<dbReference type="HOGENOM" id="CLU_032142_0_0_1"/>
<evidence type="ECO:0000256" key="1">
    <source>
        <dbReference type="ARBA" id="ARBA00004123"/>
    </source>
</evidence>
<dbReference type="SUPFAM" id="SSF50978">
    <property type="entry name" value="WD40 repeat-like"/>
    <property type="match status" value="1"/>
</dbReference>
<evidence type="ECO:0000256" key="4">
    <source>
        <dbReference type="ARBA" id="ARBA00023242"/>
    </source>
</evidence>
<dbReference type="PANTHER" id="PTHR44040:SF1">
    <property type="entry name" value="RETINOBLASTOMA-BINDING PROTEIN 5"/>
    <property type="match status" value="1"/>
</dbReference>
<dbReference type="EMBL" id="KK207715">
    <property type="protein sequence ID" value="EZF56609.1"/>
    <property type="molecule type" value="Genomic_DNA"/>
</dbReference>